<gene>
    <name evidence="1" type="ORF">SDC9_192904</name>
</gene>
<proteinExistence type="predicted"/>
<reference evidence="1" key="1">
    <citation type="submission" date="2019-08" db="EMBL/GenBank/DDBJ databases">
        <authorList>
            <person name="Kucharzyk K."/>
            <person name="Murdoch R.W."/>
            <person name="Higgins S."/>
            <person name="Loffler F."/>
        </authorList>
    </citation>
    <scope>NUCLEOTIDE SEQUENCE</scope>
</reference>
<sequence>MAPLAAQRAALEKDGRSDAETVFRGESLDTSDVSCDMSVIYVHFLPCVPYCSRRLNMVRRAVDQVVLALFIKFGKVGHISGNTHDEASVILGVFLCRDQRFVVHDVYLHVMAAVVDKGFYHAAHDTLALFSRDCLGVEAYVVERSVPGVLLFHIGDRVHRRGGAVDVAPHRG</sequence>
<accession>A0A645I213</accession>
<comment type="caution">
    <text evidence="1">The sequence shown here is derived from an EMBL/GenBank/DDBJ whole genome shotgun (WGS) entry which is preliminary data.</text>
</comment>
<name>A0A645I213_9ZZZZ</name>
<organism evidence="1">
    <name type="scientific">bioreactor metagenome</name>
    <dbReference type="NCBI Taxonomy" id="1076179"/>
    <lineage>
        <taxon>unclassified sequences</taxon>
        <taxon>metagenomes</taxon>
        <taxon>ecological metagenomes</taxon>
    </lineage>
</organism>
<dbReference type="EMBL" id="VSSQ01105147">
    <property type="protein sequence ID" value="MPN45337.1"/>
    <property type="molecule type" value="Genomic_DNA"/>
</dbReference>
<protein>
    <submittedName>
        <fullName evidence="1">Uncharacterized protein</fullName>
    </submittedName>
</protein>
<evidence type="ECO:0000313" key="1">
    <source>
        <dbReference type="EMBL" id="MPN45337.1"/>
    </source>
</evidence>
<dbReference type="AlphaFoldDB" id="A0A645I213"/>